<name>A0A0E3ELI4_9CAUD</name>
<dbReference type="InterPro" id="IPR013320">
    <property type="entry name" value="ConA-like_dom_sf"/>
</dbReference>
<reference evidence="2 3" key="1">
    <citation type="submission" date="2013-12" db="EMBL/GenBank/DDBJ databases">
        <title>Ecological redundancy of diverse viral populations within a natural community.</title>
        <authorList>
            <person name="Gregory A.C."/>
            <person name="LaButti K."/>
            <person name="Copeland A."/>
            <person name="Woyke T."/>
            <person name="Sullivan M.B."/>
        </authorList>
    </citation>
    <scope>NUCLEOTIDE SEQUENCE [LARGE SCALE GENOMIC DNA]</scope>
    <source>
        <strain evidence="2">Syn7803C42</strain>
    </source>
</reference>
<dbReference type="SUPFAM" id="SSF49899">
    <property type="entry name" value="Concanavalin A-like lectins/glucanases"/>
    <property type="match status" value="2"/>
</dbReference>
<accession>A0A0E3ELI4</accession>
<gene>
    <name evidence="2" type="ORF">Syn7803C42_77</name>
</gene>
<organism evidence="2 3">
    <name type="scientific">Synechococcus phage ACG-2014a</name>
    <dbReference type="NCBI Taxonomy" id="1493507"/>
    <lineage>
        <taxon>Viruses</taxon>
        <taxon>Duplodnaviria</taxon>
        <taxon>Heunggongvirae</taxon>
        <taxon>Uroviricota</taxon>
        <taxon>Caudoviricetes</taxon>
        <taxon>Pantevenvirales</taxon>
        <taxon>Kyanoviridae</taxon>
        <taxon>Acionnavirus</taxon>
        <taxon>Acionnavirus monteraybay</taxon>
    </lineage>
</organism>
<dbReference type="EMBL" id="KJ019026">
    <property type="protein sequence ID" value="AIX14262.1"/>
    <property type="molecule type" value="Genomic_DNA"/>
</dbReference>
<dbReference type="Pfam" id="PF14240">
    <property type="entry name" value="YHYH"/>
    <property type="match status" value="1"/>
</dbReference>
<dbReference type="Proteomes" id="UP000185396">
    <property type="component" value="Segment"/>
</dbReference>
<dbReference type="Pfam" id="PF13385">
    <property type="entry name" value="Laminin_G_3"/>
    <property type="match status" value="1"/>
</dbReference>
<protein>
    <submittedName>
        <fullName evidence="2">Structural protein</fullName>
    </submittedName>
</protein>
<dbReference type="Gene3D" id="2.40.30.20">
    <property type="match status" value="1"/>
</dbReference>
<evidence type="ECO:0000313" key="3">
    <source>
        <dbReference type="Proteomes" id="UP000185396"/>
    </source>
</evidence>
<dbReference type="PROSITE" id="PS50890">
    <property type="entry name" value="PUA"/>
    <property type="match status" value="1"/>
</dbReference>
<dbReference type="InterPro" id="IPR023366">
    <property type="entry name" value="ATP_synth_asu-like_sf"/>
</dbReference>
<feature type="domain" description="YHYH" evidence="1">
    <location>
        <begin position="1353"/>
        <end position="1524"/>
    </location>
</feature>
<dbReference type="Gene3D" id="2.60.120.200">
    <property type="match status" value="2"/>
</dbReference>
<evidence type="ECO:0000313" key="2">
    <source>
        <dbReference type="EMBL" id="AIX14262.1"/>
    </source>
</evidence>
<sequence>MNINKVSQSIASQTPDFIGSEYPLFNKFIEYYYRSQEKTGLGQNLVNNFLQYLDIDKLDVGILDGATKVVEAISTTSNTIVVESVDQFLDTNGSILIGDEVIYYESTTDAPNIALSPGISYEQVKLKWTSLAQIINSFDGVERSFSLTSQSNPIAPPSAQHLIVTVFGQVLIPNIDYVIEGTNVVFTVAPRARIASDDNASTSITFLSGFIEDTIIGVDNISNSFGEGKTEFKLTRNGEKYEPIVDEYVVAVYDNEFLTPKVDFFIDGDIFIFNTAPLNGRFLSVYSIEAPIPSFGSGALGYARINDNQLTSISINNNGSGYRFQYPPKVTINSNGIGSSASATALVNGIKNATLLSGGKGYSDTNPPTVVIQDSVLEGSKNAELKATVVDGSISSIDIISSGSGYTFTPRVSFLQPGGAKLGVPTIVSGSISGSITITDGGQGYTTAPEIYVDEPLGDNAIRANLQAVITNGVVTSINVLNPGQGYTSVPRIAIIDPTGAQVLQTQVDGDGRVIGIELLSGGSGYEDVPSVYIVDNREDGGSGATATASIFNGRITDINVSNFGTGYSAATPPTVVIQSPPQAEASVESGLEEITGFVVNRSGSGYTKATFNGCARAASGIVEYTQSGNAIFSNNTMAMPAAIDASVKCLDALFVKRLLDKYTEQFLPDVPELDFTKIDVRTAIKSVKDFYSSKGTSFSVAYLFKLLYGEQVSITYPKDQIVKPSAATWSIDTILRATLVSGDPTNIKDGLLTQEEDIADPSIRAASALVENYISIKTSDVEIYELVLSEETIVGSFTVPYKTKLAEPLGVDDTVITVDSTIGWPERNGEFLIGGSELVQYKEKSLNQFIECTRSVNNIVEDWDSATGVSSNFTVYINRGTTQEVVLNVVGIVDAQETVLTDTGSYYLPGDKLTVSKLGGTSTKPELRTWLYNVKKLVEVTEVTFGGIDNRFATITCSNPHGLLVGDQVTVYGANPILYNGSFFVTSRDSETVFQYQLPQPASVVPQGNILVSVDLNKGKSTNSAVLNSIGPYTTNIQNSFFNEEYVYVASTGIPNYNIGPFPGSALIPGNQRKLNRFPLVPNTISTKNAINPGPIGVWVNGVSIWSYKSSLTKTFGPVTSIDITNVGQDYDAASPPNITIEGGGGSGASASVIVDGSITAITVDQSGTGYTTSPLVSIVGGGGSGAAATAIVTKGVVSRILMNSGGSGYTSQPSITIVGGGGSGASATASVRGPIQSTTILSGGESYTSKPTISLSSGSGAVAQAIVNNGRIISIAIISAGSGYTTAPEVVIQGDGFGAVAKATIDTDGENAGRVTSIDIINRGINYVQGTTIISLNSVGLGATFNSNVFQWTYNLQESTSFDSAKGAVFSGYNNQYGGEYAHLSNPQRLRYILGDNLFEDVNNQILEQEDQLDHSPIIGWAFDGNPIYGPYGYTDPTDQSSSVNRLDTSYRLKSNLIEDAITNPTPIRTAGPSILDEPVGRFIEDYQYVFGLGDLDQYNGRFCKTPDFPEGRYCYFITIDTTENGNPQFPYVLGTDFNSVVDPWNLNSDAVQQNIPTGVVRYRDPYENVDIDVERAPNASTNALTTEDGDILLFDVEDENRDGIIDAAETADPDQLFEESPLQLFDYFPSVRLDSKVDIEVETITKFEDAAVTGFIVENPGKSYQVNDILTFDNDGTEGIGVSARISKIKGESLLSYGFETISDSNFGVITTDSPHQLQPADTVFVDYTPVMDNTNKQYVVRQLKGIEELSITQTGSGYDTEIPPTIIIDGDGESGDLQAVVNSVGAIETVNIINSGSGYTKNPRVILSHPQVFKKADYYVATISNQNYIKINDVVVNDQKESFFCGKTLDSSGNEVAFISKFSELGVKEWEKTLESQGGEAYTEFTKLDVDGDNIWVVGESKPNSQILTAYNPDGIIAKYVQSIDGLSATLSFQRGFAGISGATRADKVTAIRKYSETRYIIGGYTNTNSSNPYDAYIASVDSTGNFSAKRKIATASKSEKLIDLIVLDDSVYFVLETADTSSATDVRLSFGKAQIGTSVITIDWIKEINSTLYSFLDVSLVSDEFDECYVTSTLRLKSDNTTKDSFWVGKLDTDGDLIWNYRYIAPSGKNIQVANNTIIDIFGDLNVGYTSTDATTGYRTVDTVKIGYDGIMKKQTSNEFNINNIEGITVNSIAVDNSGDVFSFGQTSWNRNEFLYGFESGSILDTTTHYTLTNTTTSGSVTLENNVAKIYGYQTGQSTWTQGNLKVTGEQLGTKLDDNWTFEMMVYKDSSVTSVSATEQTLLSIGDATVATGGLWLYYDISGGNLELVVTNNTTTINSAGTALQSTATTMYADDTWQFIGLKKEGDTFTGYVNGIQAFTGTIADTTLSNKDIHIGQIAGRDGTLGTYRSNEQGQFFVDNVRLRNRALTPTVPSDVTSLPVADAFGFSYSWTDTAWFSTNTNRYDYIDYIGWALKTDKNSDAVRLGDKGAQSNTGIGFARTDVPVVIGSTLTLTSTGLALGGVGLQTLDYDNVTSTFLQDTETLTYASDTWSSRTSTVPSPGSKKLKVDAIVKDRYYIQVTNTIKIDNVQELVINQPFNFSIGAKLQLNNDAGSFINSGYILRVDDTNNKVYCAVNNNSWSDDLNTGNLVTSQFSEQSTYGISGPIPSDVNVISDYFFNEITNTTPGTFDIDLSTYDAPTEIGGTNNLDEFAKFTPFNTDSYSVKILEVSGSSTFIVGSVVSIETGDISFNSAYSTAQITNLTGVLKITLISTLDKILQCTAVNNTDEVYAITGNRHYFSVGENIFVTGNPTREVSGTLYDEYDGSFTVNSVVSNKEFTYKLDAAAVSDPATSASAVSIFAKSPVLKMYYGHQYLFDLSHSSMVGANLSFSKDNLFKLEYSFNSIERIGTPGLTGEGQPTPTVKLKVGRGTVTNISYYFDPSRTGSDSPIDTRSYLDIVDSPYVGTFVVSSTSGGTITTGDTIFKFPLSNEPEGVATVSQAQYSTSSTKAVGPISDIRIVSSGGFYSRLPVVTGIQSSRKIERVDINAPGTEYAVGVYTGVPIGGDGEGGLVSITVADGSDEEGGVIPGQIQEVSVTSPGKGYTTAVIDVEAIDGILGAGLTGSGAELVVVIPPFGTGASVFTKGDKVGKIKKLKNNNFGYDYPHDYTLRPEITFPINAQLTSTSILDSITVTNPGSGYSQAPAVVITGGGGTNAIAEASIRNGRIDQILVKDPGSGYSSEPTVSLKSSFNYVINIDLGLLQFAFPHGIVNGSLVTLDVTDTGDGIEFPLASGAIGRLNSTTTYYAITGAANSLENDQLKLAITAANAELGDSLTFANAGTGRQSLLTESFGASATANVITSTFLEGELVYQGDAFETATATGYVSTNNGWQVGPRVLKIVNYVGDFTANSKITGVISKSSGIISDLKIAKGVLDIGSITKTTGQFIDDVGKPSEIIQKIQDSYYYQDFSYAVKSSVSIDDWKDILIKNVHPASFKVFGELNLIEKGFVPNKGIDFQLTKSVELTRQSVVPNIQSFALVEPIYSEFNNTEVLFRQKRLTSSENILTSVVQRIDDISSLFDGERIAFPLTVDGINVVANSNQLMIILNGVAQTPNTSFEIQGESIVFSEPPQPPASVKYVNISVDPISIVAFTFINTSGIFPNVGNTLIGISSTARLTVTNVIGQVIQGFVTEGTFIINELCTVGATGFSGNLQQNNSISNIGLFAFNETVTNLDGDTARVEQINLQRGQETPLARLRYTIGAATTTFEVIDATSATDSPIADGTLVSGSDYQIGSEIFTITNIIQGSESTSITVTRGVNGTNAVAQQEDIPIYSTTITITNDLTLSKTAGTYQSTPGLYDIQLNDIIIGASSGVVARVTSTAVYVDPTTNESIGQVNISDGSSFFGLLFNRIASQTYPNIVLDDISKSQVSIVDFDDKDTAYDLKFPSNELINNYVIPYDNASGDIQQDEFIRNYKVEYGNNSGEFTPNEGGVVRKLTLKDRIGTGFFAAGQVIKSTDTKAEVVGYNQAKSTLFLGKVGRCQSTGADYHTATFNNSAQLDTAQKQFGTASLLLASGTTDYLSIPTSTEFGFGTNALTIECWIRPANVTGAKAILDFRTAGTEVSPYLYLDGSNIKYLVNGSVTITGTASLVADTWYHVAISRSGSTTKMFVNGTQDGGDYSDASDYGSTKPLRIGATITSSDGFSGHIDEVRVSTNNRYTQTFTAPTGIFQGDSTTKLLLHLDGADAQTYTEDWSGVESFTKGEEFNNDAIFATSKVTGAPAGFAGKTHRYYDAANLIEVNKDFVAKEAVYLLTQQYPSLVIPGGNVNCEDDIRDILSALIEDLRNGSNNHMWDASALYVDRTSVPITISHVDTEITETLWAYEKVNDMLQYIINNVLWTVSGSHGLTQVTDTTLTDSSTSSLTTFTPATGTTYDPATGLLVLEIGSHSLTTSSRVSLARESIVFTCTDDGNDREISYPDAGNTTAYDQVLAVTSPTATTITVNVGASPAGQQYAHTFVSAAANAVTELDYTTGDCADVYSTVGNLIDILTDTLTNADLVSPVDHLASVTKVQPAIEFIGASVDEYLETGFNVDYHDGTSDTIYTNQIGLDTQYRFRDAAGLIRANRGPIVDKAAADMIGRYPELAQDMPRNANGGSTDGTLRCKTDLGLLLDALANDLEEGGNRNTVTGAKFYLGNNDVLQHIRLQVFQSVYAHERLAFYAKQAITGDLTEVNTNSIIVGDWGITNDAGNCANVQTAIDTLVETVNDIIAPTNQDFQIAADRLYFNRTFIAEEITGLTTAEFTYDLNGIPFSALTFPGSNGQTTCERDLKLIILSIISDLQTGGSYSTITAIELYLNANLTINHIENELLATLYSIEQLKIFCERAARNLLYDQFSAVTGDQYAGTYSTTATFRDSESPTDIDEVVYRIRDLVDISVAILAPGEDEARSAAKNLLYNKNYYKEEISTLALAQFGTGTWTYNDFLDNLVDDIVHDLITTDTTSTISAYTITLSANSGNFIVGETVTSSGGGTATVLEWDAEDETLYVGAFTGTAWVAADTLTAPSTATGTIATSGVSSVYDWYDTPTNVKILSRAQNITSNITGQVSGTNFFTNPEAFAVNWQANSNGGVDSLLIADNSIAAPDGTVTAEKFFAQNSNGGVHDTFRDYSLTAFETFDSGSVKFDTSNETFDTGAVGIDANQTYTFSIFFKSAGSSSLRYKITLDPGLASEQNIFFDLNLNAGTTGSLFIPQGGMTGDAFGAVPYGDGWYRAYITTTFGFGFSTLRGSVTVNSATGTTSWTGDGTTGAYFWGAKLNKGALDPYTAVSGEIFYADTEYNIKNFAIDLLELFMGNSLDNTLVSPSTNAGFYSFYDSTKASDYTKSTIQMFIRYGLNTIRQQLTTDSYYTNLIQVNGISVPAKTFGTRDVPVGIDGGLNNSDYIYGLLSGNYAELEKISVNEGKVVQVYKRFRIDGDITDGPFTMNEVVAKQGAPSVTGVVYGFYEDANFKYLDVRVTAGPWAVTDTLVGATNSTTAQISAIEDRLHIIDLKGSFEEDVPFKGYTSGETAQPTVFNKVQAATLSNTGGTLTVDTETLIGTFEETSVVYPESSRQYLDVSQYAGLDVQVGQRIASEGYIRLGVSVISGLNAFTVGNRLYKVTNGNQDSSVYGIISEVDLDNNYIYISQVVGTFNNGDLVGDYGLSANFPVGYASISTKVTTVGAAAALVQDIRLVGLYKRLYLSDIRGIFNSKDSIKSIDGYRAVVVAKEELKARVKRAFRGFDGTQTNFKLTTGNGTQYLPDPAGHLLIFINGVLQPPGATNAFTAFSDQIQFTESPDLGASFTGFYIGKLRQLDDISFEFDSLRQSFNLKRNDVFYSLTLTDGVQSSVIRPENNIIVSLNGVLQEPGVGFEIVGSRIIFSEIPRFGSTFVAFSYVGSEADVDAAEVVPPVEPGDFIDIQGETSDREVALIESSNSLITFDYLGSVFGQDAQASANITAGYIKNVQITAGGSGYTSRPTVRLDSISGFDANIRALVGVAGVELSTTGSGYQDPIVDVETSVPDDWTAPDLSQYGEEIINPEIL</sequence>
<dbReference type="InterPro" id="IPR025924">
    <property type="entry name" value="YHYH_dom"/>
</dbReference>
<evidence type="ECO:0000259" key="1">
    <source>
        <dbReference type="Pfam" id="PF14240"/>
    </source>
</evidence>
<proteinExistence type="predicted"/>